<sequence>SANSFIGKEWDKIASKMAVPLLELVLTYLPHLQYTEEARQDTWEIVAIKLSSFQFAQTKDERVQQILDIPILNGIFVEERYNKFMDSFIRQFFAFPGMDEEMAKKRMSSKEDFILFELYKMRGLGAETLAKLSKERFEEQQRALINSEMFTKRSYNITDGVYSEAIENTNSSEEVEDSSTEKGEPVTSTSVALAETRSQLLTKQLEILNRELEKSNKKIDLLEKENKTLLDLNHELVEEIQ</sequence>
<reference evidence="3 4" key="1">
    <citation type="journal article" date="2007" name="Nat. Biotechnol.">
        <title>Genome sequence of the lignocellulose-bioconverting and xylose-fermenting yeast Pichia stipitis.</title>
        <authorList>
            <person name="Jeffries T.W."/>
            <person name="Grigoriev I.V."/>
            <person name="Grimwood J."/>
            <person name="Laplaza J.M."/>
            <person name="Aerts A."/>
            <person name="Salamov A."/>
            <person name="Schmutz J."/>
            <person name="Lindquist E."/>
            <person name="Dehal P."/>
            <person name="Shapiro H."/>
            <person name="Jin Y.S."/>
            <person name="Passoth V."/>
            <person name="Richardson P.M."/>
        </authorList>
    </citation>
    <scope>NUCLEOTIDE SEQUENCE [LARGE SCALE GENOMIC DNA]</scope>
    <source>
        <strain evidence="4">ATCC 58785 / CBS 6054 / NBRC 10063 / NRRL Y-11545</strain>
    </source>
</reference>
<evidence type="ECO:0000313" key="4">
    <source>
        <dbReference type="Proteomes" id="UP000002258"/>
    </source>
</evidence>
<evidence type="ECO:0000313" key="3">
    <source>
        <dbReference type="EMBL" id="ABN65151.2"/>
    </source>
</evidence>
<dbReference type="eggNOG" id="ENOG502RMGE">
    <property type="taxonomic scope" value="Eukaryota"/>
</dbReference>
<name>A3LQ49_PICST</name>
<feature type="region of interest" description="Disordered" evidence="2">
    <location>
        <begin position="168"/>
        <end position="190"/>
    </location>
</feature>
<evidence type="ECO:0000256" key="2">
    <source>
        <dbReference type="SAM" id="MobiDB-lite"/>
    </source>
</evidence>
<evidence type="ECO:0000256" key="1">
    <source>
        <dbReference type="SAM" id="Coils"/>
    </source>
</evidence>
<gene>
    <name evidence="3" type="ORF">PICST_12953</name>
</gene>
<feature type="non-terminal residue" evidence="3">
    <location>
        <position position="241"/>
    </location>
</feature>
<dbReference type="InParanoid" id="A3LQ49"/>
<keyword evidence="4" id="KW-1185">Reference proteome</keyword>
<feature type="non-terminal residue" evidence="3">
    <location>
        <position position="1"/>
    </location>
</feature>
<protein>
    <submittedName>
        <fullName evidence="3">Uncharacterized protein</fullName>
    </submittedName>
</protein>
<dbReference type="EMBL" id="CP000496">
    <property type="protein sequence ID" value="ABN65151.2"/>
    <property type="molecule type" value="Genomic_DNA"/>
</dbReference>
<dbReference type="Proteomes" id="UP000002258">
    <property type="component" value="Chromosome 2"/>
</dbReference>
<accession>A3LQ49</accession>
<proteinExistence type="predicted"/>
<organism evidence="3 4">
    <name type="scientific">Scheffersomyces stipitis (strain ATCC 58785 / CBS 6054 / NBRC 10063 / NRRL Y-11545)</name>
    <name type="common">Yeast</name>
    <name type="synonym">Pichia stipitis</name>
    <dbReference type="NCBI Taxonomy" id="322104"/>
    <lineage>
        <taxon>Eukaryota</taxon>
        <taxon>Fungi</taxon>
        <taxon>Dikarya</taxon>
        <taxon>Ascomycota</taxon>
        <taxon>Saccharomycotina</taxon>
        <taxon>Pichiomycetes</taxon>
        <taxon>Debaryomycetaceae</taxon>
        <taxon>Scheffersomyces</taxon>
    </lineage>
</organism>
<feature type="coiled-coil region" evidence="1">
    <location>
        <begin position="191"/>
        <end position="239"/>
    </location>
</feature>
<dbReference type="AlphaFoldDB" id="A3LQ49"/>
<dbReference type="HOGENOM" id="CLU_1154065_0_0_1"/>
<dbReference type="OMA" id="NPMMANI"/>
<dbReference type="RefSeq" id="XP_001383180.2">
    <property type="nucleotide sequence ID" value="XM_001383143.1"/>
</dbReference>
<dbReference type="OrthoDB" id="4026428at2759"/>
<keyword evidence="1" id="KW-0175">Coiled coil</keyword>
<dbReference type="KEGG" id="pic:PICST_12953"/>
<dbReference type="GeneID" id="4837022"/>